<keyword evidence="4" id="KW-0998">Cell outer membrane</keyword>
<feature type="domain" description="Outer membrane protein beta-barrel" evidence="7">
    <location>
        <begin position="9"/>
        <end position="241"/>
    </location>
</feature>
<organism evidence="8 9">
    <name type="scientific">Bradyrhizobium arachidis</name>
    <dbReference type="NCBI Taxonomy" id="858423"/>
    <lineage>
        <taxon>Bacteria</taxon>
        <taxon>Pseudomonadati</taxon>
        <taxon>Pseudomonadota</taxon>
        <taxon>Alphaproteobacteria</taxon>
        <taxon>Hyphomicrobiales</taxon>
        <taxon>Nitrobacteraceae</taxon>
        <taxon>Bradyrhizobium</taxon>
    </lineage>
</organism>
<dbReference type="InterPro" id="IPR027385">
    <property type="entry name" value="Beta-barrel_OMP"/>
</dbReference>
<reference evidence="8 9" key="1">
    <citation type="submission" date="2018-06" db="EMBL/GenBank/DDBJ databases">
        <title>Comparative genomics of Bradyrhizobium nodulating Arachidis hypogaea.</title>
        <authorList>
            <person name="Li Y."/>
        </authorList>
    </citation>
    <scope>NUCLEOTIDE SEQUENCE [LARGE SCALE GENOMIC DNA]</scope>
    <source>
        <strain evidence="8 9">CCBAU 051107</strain>
    </source>
</reference>
<evidence type="ECO:0000256" key="1">
    <source>
        <dbReference type="ARBA" id="ARBA00004442"/>
    </source>
</evidence>
<dbReference type="Proteomes" id="UP000594015">
    <property type="component" value="Chromosome"/>
</dbReference>
<evidence type="ECO:0000256" key="6">
    <source>
        <dbReference type="SAM" id="SignalP"/>
    </source>
</evidence>
<evidence type="ECO:0000256" key="3">
    <source>
        <dbReference type="ARBA" id="ARBA00023136"/>
    </source>
</evidence>
<evidence type="ECO:0000313" key="8">
    <source>
        <dbReference type="EMBL" id="QOZ69156.1"/>
    </source>
</evidence>
<dbReference type="RefSeq" id="WP_027557963.1">
    <property type="nucleotide sequence ID" value="NZ_AXAD01000001.1"/>
</dbReference>
<dbReference type="PANTHER" id="PTHR34001:SF3">
    <property type="entry name" value="BLL7405 PROTEIN"/>
    <property type="match status" value="1"/>
</dbReference>
<dbReference type="GO" id="GO:0009279">
    <property type="term" value="C:cell outer membrane"/>
    <property type="evidence" value="ECO:0007669"/>
    <property type="project" value="UniProtKB-SubCell"/>
</dbReference>
<gene>
    <name evidence="8" type="ORF">WN72_24660</name>
</gene>
<evidence type="ECO:0000313" key="9">
    <source>
        <dbReference type="Proteomes" id="UP000594015"/>
    </source>
</evidence>
<evidence type="ECO:0000256" key="5">
    <source>
        <dbReference type="ARBA" id="ARBA00038306"/>
    </source>
</evidence>
<name>A0AAE7NPT0_9BRAD</name>
<sequence length="242" mass="25060">MLKALAGAALAAFSVTAASAADFALQAPPMASVVFNWTGCYIGGHLGGVASDDRTINSAGGTVDFGAAGFVGGGQAGCDHQFASNWVVGAEGRAAWSSLSSQHGSSVRFPALGNLAVPSRFGLKNDFLASATARLGYAYGLGWLIYARGGVAWTHEKIDDAYTSPATGFAVDPSASVMRTGWTLGAGVEWAFASSWSANVEYSYYDFGTKSPIQLISPSESITVAHLKDTIHAATVGLNYHY</sequence>
<comment type="subcellular location">
    <subcellularLocation>
        <location evidence="1">Cell outer membrane</location>
    </subcellularLocation>
</comment>
<evidence type="ECO:0000259" key="7">
    <source>
        <dbReference type="Pfam" id="PF13505"/>
    </source>
</evidence>
<evidence type="ECO:0000256" key="2">
    <source>
        <dbReference type="ARBA" id="ARBA00022729"/>
    </source>
</evidence>
<proteinExistence type="inferred from homology"/>
<keyword evidence="3" id="KW-0472">Membrane</keyword>
<dbReference type="EMBL" id="CP030050">
    <property type="protein sequence ID" value="QOZ69156.1"/>
    <property type="molecule type" value="Genomic_DNA"/>
</dbReference>
<dbReference type="PANTHER" id="PTHR34001">
    <property type="entry name" value="BLL7405 PROTEIN"/>
    <property type="match status" value="1"/>
</dbReference>
<evidence type="ECO:0000256" key="4">
    <source>
        <dbReference type="ARBA" id="ARBA00023237"/>
    </source>
</evidence>
<dbReference type="Gene3D" id="2.40.160.20">
    <property type="match status" value="1"/>
</dbReference>
<dbReference type="AlphaFoldDB" id="A0AAE7NPT0"/>
<dbReference type="SUPFAM" id="SSF56925">
    <property type="entry name" value="OMPA-like"/>
    <property type="match status" value="1"/>
</dbReference>
<dbReference type="KEGG" id="barh:WN72_24660"/>
<dbReference type="InterPro" id="IPR011250">
    <property type="entry name" value="OMP/PagP_B-barrel"/>
</dbReference>
<protein>
    <submittedName>
        <fullName evidence="8">Porin family protein</fullName>
    </submittedName>
</protein>
<accession>A0AAE7NPT0</accession>
<feature type="signal peptide" evidence="6">
    <location>
        <begin position="1"/>
        <end position="20"/>
    </location>
</feature>
<keyword evidence="2 6" id="KW-0732">Signal</keyword>
<dbReference type="Pfam" id="PF13505">
    <property type="entry name" value="OMP_b-brl"/>
    <property type="match status" value="1"/>
</dbReference>
<comment type="similarity">
    <text evidence="5">Belongs to the Omp25/RopB family.</text>
</comment>
<feature type="chain" id="PRO_5042108540" evidence="6">
    <location>
        <begin position="21"/>
        <end position="242"/>
    </location>
</feature>
<dbReference type="InterPro" id="IPR051692">
    <property type="entry name" value="OMP-like"/>
</dbReference>